<evidence type="ECO:0000256" key="1">
    <source>
        <dbReference type="SAM" id="MobiDB-lite"/>
    </source>
</evidence>
<dbReference type="AlphaFoldDB" id="A0A9D1F9J9"/>
<reference evidence="3" key="1">
    <citation type="submission" date="2020-10" db="EMBL/GenBank/DDBJ databases">
        <authorList>
            <person name="Gilroy R."/>
        </authorList>
    </citation>
    <scope>NUCLEOTIDE SEQUENCE</scope>
    <source>
        <strain evidence="3">ChiBcec16-1751</strain>
    </source>
</reference>
<gene>
    <name evidence="3" type="ORF">IAA83_06020</name>
</gene>
<feature type="compositionally biased region" description="Low complexity" evidence="1">
    <location>
        <begin position="50"/>
        <end position="75"/>
    </location>
</feature>
<dbReference type="InterPro" id="IPR010897">
    <property type="entry name" value="Spore_II_P"/>
</dbReference>
<reference evidence="3" key="2">
    <citation type="journal article" date="2021" name="PeerJ">
        <title>Extensive microbial diversity within the chicken gut microbiome revealed by metagenomics and culture.</title>
        <authorList>
            <person name="Gilroy R."/>
            <person name="Ravi A."/>
            <person name="Getino M."/>
            <person name="Pursley I."/>
            <person name="Horton D.L."/>
            <person name="Alikhan N.F."/>
            <person name="Baker D."/>
            <person name="Gharbi K."/>
            <person name="Hall N."/>
            <person name="Watson M."/>
            <person name="Adriaenssens E.M."/>
            <person name="Foster-Nyarko E."/>
            <person name="Jarju S."/>
            <person name="Secka A."/>
            <person name="Antonio M."/>
            <person name="Oren A."/>
            <person name="Chaudhuri R.R."/>
            <person name="La Ragione R."/>
            <person name="Hildebrand F."/>
            <person name="Pallen M.J."/>
        </authorList>
    </citation>
    <scope>NUCLEOTIDE SEQUENCE</scope>
    <source>
        <strain evidence="3">ChiBcec16-1751</strain>
    </source>
</reference>
<dbReference type="Pfam" id="PF07454">
    <property type="entry name" value="SpoIIP"/>
    <property type="match status" value="1"/>
</dbReference>
<feature type="signal peptide" evidence="2">
    <location>
        <begin position="1"/>
        <end position="29"/>
    </location>
</feature>
<proteinExistence type="predicted"/>
<feature type="chain" id="PRO_5039071820" evidence="2">
    <location>
        <begin position="30"/>
        <end position="335"/>
    </location>
</feature>
<sequence length="335" mass="36855">MQSDKLRVRRRAASMLTMALALRLMMALGVEDWTARTLEAWLAPPVPAAAMAATAPEQTQEPEQKTPEPAQQEEPASPKSEPEGDKLVFTKEDAAAITIGGACTYDVDPWELLQRESVLNFDQDGPTVLIVHTHTSEAYTMEAGWEYDENETARTQDTEYSVVRVGRVLAEGLEARGISVLHDTSFNDYPSYNGAYNSTLKKIEQWVEEYPTIQMVIDIHRDAGANADGTPVRHAVTLDGQETAQLMLVVGTDQGGLSHPNWQDNLSWALKLQAVLERQWPGLCRNLDLRTERFNQHMTPGSLLIEVGSSGNTLKEALAAAELLADGLADLIEGT</sequence>
<evidence type="ECO:0000313" key="3">
    <source>
        <dbReference type="EMBL" id="HIS64910.1"/>
    </source>
</evidence>
<name>A0A9D1F9J9_9FIRM</name>
<accession>A0A9D1F9J9</accession>
<dbReference type="Proteomes" id="UP000886741">
    <property type="component" value="Unassembled WGS sequence"/>
</dbReference>
<dbReference type="EMBL" id="DVJJ01000089">
    <property type="protein sequence ID" value="HIS64910.1"/>
    <property type="molecule type" value="Genomic_DNA"/>
</dbReference>
<comment type="caution">
    <text evidence="3">The sequence shown here is derived from an EMBL/GenBank/DDBJ whole genome shotgun (WGS) entry which is preliminary data.</text>
</comment>
<organism evidence="3 4">
    <name type="scientific">Candidatus Avoscillospira avistercoris</name>
    <dbReference type="NCBI Taxonomy" id="2840707"/>
    <lineage>
        <taxon>Bacteria</taxon>
        <taxon>Bacillati</taxon>
        <taxon>Bacillota</taxon>
        <taxon>Clostridia</taxon>
        <taxon>Eubacteriales</taxon>
        <taxon>Oscillospiraceae</taxon>
        <taxon>Oscillospiraceae incertae sedis</taxon>
        <taxon>Candidatus Avoscillospira</taxon>
    </lineage>
</organism>
<evidence type="ECO:0000256" key="2">
    <source>
        <dbReference type="SAM" id="SignalP"/>
    </source>
</evidence>
<feature type="region of interest" description="Disordered" evidence="1">
    <location>
        <begin position="50"/>
        <end position="84"/>
    </location>
</feature>
<dbReference type="NCBIfam" id="TIGR02867">
    <property type="entry name" value="spore_II_P"/>
    <property type="match status" value="1"/>
</dbReference>
<evidence type="ECO:0000313" key="4">
    <source>
        <dbReference type="Proteomes" id="UP000886741"/>
    </source>
</evidence>
<protein>
    <submittedName>
        <fullName evidence="3">Stage II sporulation protein P</fullName>
    </submittedName>
</protein>
<keyword evidence="2" id="KW-0732">Signal</keyword>